<protein>
    <submittedName>
        <fullName evidence="2">ParA family protein</fullName>
    </submittedName>
</protein>
<dbReference type="SUPFAM" id="SSF52540">
    <property type="entry name" value="P-loop containing nucleoside triphosphate hydrolases"/>
    <property type="match status" value="1"/>
</dbReference>
<dbReference type="Gene3D" id="3.40.50.300">
    <property type="entry name" value="P-loop containing nucleotide triphosphate hydrolases"/>
    <property type="match status" value="1"/>
</dbReference>
<reference evidence="2 3" key="1">
    <citation type="submission" date="2019-08" db="EMBL/GenBank/DDBJ databases">
        <title>In-depth cultivation of the pig gut microbiome towards novel bacterial diversity and tailored functional studies.</title>
        <authorList>
            <person name="Wylensek D."/>
            <person name="Hitch T.C.A."/>
            <person name="Clavel T."/>
        </authorList>
    </citation>
    <scope>NUCLEOTIDE SEQUENCE [LARGE SCALE GENOMIC DNA]</scope>
    <source>
        <strain evidence="2 3">SM-530-WT-4B</strain>
    </source>
</reference>
<dbReference type="CDD" id="cd02042">
    <property type="entry name" value="ParAB_family"/>
    <property type="match status" value="1"/>
</dbReference>
<dbReference type="InterPro" id="IPR050678">
    <property type="entry name" value="DNA_Partitioning_ATPase"/>
</dbReference>
<comment type="caution">
    <text evidence="2">The sequence shown here is derived from an EMBL/GenBank/DDBJ whole genome shotgun (WGS) entry which is preliminary data.</text>
</comment>
<evidence type="ECO:0000313" key="3">
    <source>
        <dbReference type="Proteomes" id="UP000473699"/>
    </source>
</evidence>
<sequence>MAGGSGEAAALLSVRNPFCEGTLRRTFFIFAPMHYNVNISIHRLDGENMTILDSILKSMGLMRIRNLPPPPAPLPPQPLSKAEEEIPLSDEEREEVEQWAGWAAQMGDIVPQRLEVVAFDYEPSVPAADKAAEAGEPAAAEDVPVQAGAAADEKNAADGGTRSAARAAQKRVAVSMLKGGVGKTTITCFIATAIQKIWDEENRDERLLVVDTDPQGSATDFFLRAEDVPADLSLRALLDPQPYAGNPELLIRSTRYARIDVLPAHPSAADVLPAAEGALEDRLARFLDRAAREYQLVLIDTPPAATLALKNALLAADDVLLPIDPSRQCLKTLPHFSATLMEYKHRNLGLRICGVVFSRCDRRQRLDREILAAVTEQLAKSGIPLYEVPRRAAIADCYNRFLGVEGLEAREKEALTVFGDLARQTLSLRG</sequence>
<dbReference type="Proteomes" id="UP000473699">
    <property type="component" value="Unassembled WGS sequence"/>
</dbReference>
<evidence type="ECO:0000313" key="2">
    <source>
        <dbReference type="EMBL" id="MST55797.1"/>
    </source>
</evidence>
<dbReference type="EMBL" id="VUNH01000007">
    <property type="protein sequence ID" value="MST55797.1"/>
    <property type="molecule type" value="Genomic_DNA"/>
</dbReference>
<keyword evidence="3" id="KW-1185">Reference proteome</keyword>
<dbReference type="Pfam" id="PF13614">
    <property type="entry name" value="AAA_31"/>
    <property type="match status" value="1"/>
</dbReference>
<dbReference type="InterPro" id="IPR027417">
    <property type="entry name" value="P-loop_NTPase"/>
</dbReference>
<gene>
    <name evidence="2" type="ORF">FYJ74_07095</name>
</gene>
<dbReference type="PANTHER" id="PTHR13696:SF52">
    <property type="entry name" value="PARA FAMILY PROTEIN CT_582"/>
    <property type="match status" value="1"/>
</dbReference>
<organism evidence="2 3">
    <name type="scientific">Pyramidobacter porci</name>
    <dbReference type="NCBI Taxonomy" id="2605789"/>
    <lineage>
        <taxon>Bacteria</taxon>
        <taxon>Thermotogati</taxon>
        <taxon>Synergistota</taxon>
        <taxon>Synergistia</taxon>
        <taxon>Synergistales</taxon>
        <taxon>Dethiosulfovibrionaceae</taxon>
        <taxon>Pyramidobacter</taxon>
    </lineage>
</organism>
<dbReference type="InterPro" id="IPR025669">
    <property type="entry name" value="AAA_dom"/>
</dbReference>
<feature type="domain" description="AAA" evidence="1">
    <location>
        <begin position="170"/>
        <end position="345"/>
    </location>
</feature>
<accession>A0A6L5YDW0</accession>
<name>A0A6L5YDW0_9BACT</name>
<dbReference type="PANTHER" id="PTHR13696">
    <property type="entry name" value="P-LOOP CONTAINING NUCLEOSIDE TRIPHOSPHATE HYDROLASE"/>
    <property type="match status" value="1"/>
</dbReference>
<evidence type="ECO:0000259" key="1">
    <source>
        <dbReference type="Pfam" id="PF13614"/>
    </source>
</evidence>
<proteinExistence type="predicted"/>
<dbReference type="AlphaFoldDB" id="A0A6L5YDW0"/>